<dbReference type="AlphaFoldDB" id="A0A849P3S4"/>
<comment type="caution">
    <text evidence="2">The sequence shown here is derived from an EMBL/GenBank/DDBJ whole genome shotgun (WGS) entry which is preliminary data.</text>
</comment>
<dbReference type="Proteomes" id="UP000537862">
    <property type="component" value="Unassembled WGS sequence"/>
</dbReference>
<protein>
    <submittedName>
        <fullName evidence="2">Metallophosphoesterase</fullName>
    </submittedName>
</protein>
<dbReference type="CDD" id="cd00838">
    <property type="entry name" value="MPP_superfamily"/>
    <property type="match status" value="1"/>
</dbReference>
<proteinExistence type="predicted"/>
<reference evidence="2 3" key="1">
    <citation type="submission" date="2020-05" db="EMBL/GenBank/DDBJ databases">
        <authorList>
            <person name="Niu N."/>
        </authorList>
    </citation>
    <scope>NUCLEOTIDE SEQUENCE [LARGE SCALE GENOMIC DNA]</scope>
    <source>
        <strain evidence="2 3">3340-03</strain>
    </source>
</reference>
<keyword evidence="3" id="KW-1185">Reference proteome</keyword>
<name>A0A849P3S4_9BURK</name>
<evidence type="ECO:0000259" key="1">
    <source>
        <dbReference type="Pfam" id="PF00149"/>
    </source>
</evidence>
<feature type="domain" description="Calcineurin-like phosphoesterase" evidence="1">
    <location>
        <begin position="7"/>
        <end position="196"/>
    </location>
</feature>
<dbReference type="RefSeq" id="WP_171680866.1">
    <property type="nucleotide sequence ID" value="NZ_JABGBN010000007.1"/>
</dbReference>
<evidence type="ECO:0000313" key="2">
    <source>
        <dbReference type="EMBL" id="NOL52170.1"/>
    </source>
</evidence>
<evidence type="ECO:0000313" key="3">
    <source>
        <dbReference type="Proteomes" id="UP000537862"/>
    </source>
</evidence>
<dbReference type="InterPro" id="IPR029052">
    <property type="entry name" value="Metallo-depent_PP-like"/>
</dbReference>
<dbReference type="Pfam" id="PF00149">
    <property type="entry name" value="Metallophos"/>
    <property type="match status" value="1"/>
</dbReference>
<organism evidence="2 3">
    <name type="scientific">Pelistega suis</name>
    <dbReference type="NCBI Taxonomy" id="1631957"/>
    <lineage>
        <taxon>Bacteria</taxon>
        <taxon>Pseudomonadati</taxon>
        <taxon>Pseudomonadota</taxon>
        <taxon>Betaproteobacteria</taxon>
        <taxon>Burkholderiales</taxon>
        <taxon>Alcaligenaceae</taxon>
        <taxon>Pelistega</taxon>
    </lineage>
</organism>
<dbReference type="EMBL" id="JABGBN010000007">
    <property type="protein sequence ID" value="NOL52170.1"/>
    <property type="molecule type" value="Genomic_DNA"/>
</dbReference>
<dbReference type="SUPFAM" id="SSF56300">
    <property type="entry name" value="Metallo-dependent phosphatases"/>
    <property type="match status" value="1"/>
</dbReference>
<dbReference type="GO" id="GO:0016787">
    <property type="term" value="F:hydrolase activity"/>
    <property type="evidence" value="ECO:0007669"/>
    <property type="project" value="InterPro"/>
</dbReference>
<dbReference type="InterPro" id="IPR004843">
    <property type="entry name" value="Calcineurin-like_PHP"/>
</dbReference>
<gene>
    <name evidence="2" type="ORF">HKX39_08350</name>
</gene>
<accession>A0A849P3S4</accession>
<dbReference type="Gene3D" id="3.60.21.10">
    <property type="match status" value="1"/>
</dbReference>
<sequence length="263" mass="29885">MSSANDILFFGDTHGGFAHCLTVVEQVRPRAIVFLGDLQAETPLHDILRDVMKLTEVWWIPGNHDTDSELIYDNLFASELADRNLDGRVAEIAGLRIAGLGGVFRGRIWTPQQAKWNYFSPDDFIKNVSPRIHFRGGLTLKQRSSIFPSVYMSLRTQCADVLVTHEAPSCNRYGFSAIDRLGRQLGIRKLFHGHHHDTYDYRPHFERMGFEAYAVGYRGVTNLAGEIIRAGETDGEYPDRVAEVRRRIYNPCCPTKPFPKNTD</sequence>